<protein>
    <submittedName>
        <fullName evidence="1">1-acyl-sn-glycerol-3-phosphate acyltransferase</fullName>
    </submittedName>
</protein>
<keyword evidence="2" id="KW-1185">Reference proteome</keyword>
<dbReference type="EMBL" id="JACHVU010000001">
    <property type="protein sequence ID" value="MBB2989136.1"/>
    <property type="molecule type" value="Genomic_DNA"/>
</dbReference>
<evidence type="ECO:0000313" key="1">
    <source>
        <dbReference type="EMBL" id="MBB2989136.1"/>
    </source>
</evidence>
<name>A0A839Q4F8_MYCIR</name>
<gene>
    <name evidence="1" type="ORF">FHR72_000593</name>
</gene>
<dbReference type="GO" id="GO:0016746">
    <property type="term" value="F:acyltransferase activity"/>
    <property type="evidence" value="ECO:0007669"/>
    <property type="project" value="UniProtKB-KW"/>
</dbReference>
<keyword evidence="1" id="KW-0012">Acyltransferase</keyword>
<sequence>MESAPHVPGPPSAETLGRMLRLLEPARKLVNPKVYGRENLPAGGALLVGNHTLIGLLDAPLLCAEL</sequence>
<accession>A0A839Q4F8</accession>
<dbReference type="RefSeq" id="WP_260155730.1">
    <property type="nucleotide sequence ID" value="NZ_JACHVU010000001.1"/>
</dbReference>
<evidence type="ECO:0000313" key="2">
    <source>
        <dbReference type="Proteomes" id="UP000550501"/>
    </source>
</evidence>
<comment type="caution">
    <text evidence="1">The sequence shown here is derived from an EMBL/GenBank/DDBJ whole genome shotgun (WGS) entry which is preliminary data.</text>
</comment>
<dbReference type="AlphaFoldDB" id="A0A839Q4F8"/>
<keyword evidence="1" id="KW-0808">Transferase</keyword>
<dbReference type="Proteomes" id="UP000550501">
    <property type="component" value="Unassembled WGS sequence"/>
</dbReference>
<proteinExistence type="predicted"/>
<organism evidence="1 2">
    <name type="scientific">Mycolicibacterium iranicum</name>
    <name type="common">Mycobacterium iranicum</name>
    <dbReference type="NCBI Taxonomy" id="912594"/>
    <lineage>
        <taxon>Bacteria</taxon>
        <taxon>Bacillati</taxon>
        <taxon>Actinomycetota</taxon>
        <taxon>Actinomycetes</taxon>
        <taxon>Mycobacteriales</taxon>
        <taxon>Mycobacteriaceae</taxon>
        <taxon>Mycolicibacterium</taxon>
    </lineage>
</organism>
<reference evidence="1 2" key="1">
    <citation type="submission" date="2020-08" db="EMBL/GenBank/DDBJ databases">
        <title>The Agave Microbiome: Exploring the role of microbial communities in plant adaptations to desert environments.</title>
        <authorList>
            <person name="Partida-Martinez L.P."/>
        </authorList>
    </citation>
    <scope>NUCLEOTIDE SEQUENCE [LARGE SCALE GENOMIC DNA]</scope>
    <source>
        <strain evidence="1 2">AT2.18</strain>
    </source>
</reference>